<dbReference type="GO" id="GO:0003677">
    <property type="term" value="F:DNA binding"/>
    <property type="evidence" value="ECO:0007669"/>
    <property type="project" value="UniProtKB-KW"/>
</dbReference>
<organism evidence="6 7">
    <name type="scientific">Marinicauda salina</name>
    <dbReference type="NCBI Taxonomy" id="2135793"/>
    <lineage>
        <taxon>Bacteria</taxon>
        <taxon>Pseudomonadati</taxon>
        <taxon>Pseudomonadota</taxon>
        <taxon>Alphaproteobacteria</taxon>
        <taxon>Maricaulales</taxon>
        <taxon>Maricaulaceae</taxon>
        <taxon>Marinicauda</taxon>
    </lineage>
</organism>
<dbReference type="PROSITE" id="PS50995">
    <property type="entry name" value="HTH_MARR_2"/>
    <property type="match status" value="1"/>
</dbReference>
<dbReference type="GO" id="GO:0003700">
    <property type="term" value="F:DNA-binding transcription factor activity"/>
    <property type="evidence" value="ECO:0007669"/>
    <property type="project" value="InterPro"/>
</dbReference>
<dbReference type="InterPro" id="IPR052067">
    <property type="entry name" value="Metal_resp_HTH_trans_reg"/>
</dbReference>
<accession>A0A2U2BSU9</accession>
<keyword evidence="3" id="KW-0804">Transcription</keyword>
<dbReference type="Gene3D" id="1.10.10.10">
    <property type="entry name" value="Winged helix-like DNA-binding domain superfamily/Winged helix DNA-binding domain"/>
    <property type="match status" value="1"/>
</dbReference>
<proteinExistence type="predicted"/>
<dbReference type="RefSeq" id="WP_109253301.1">
    <property type="nucleotide sequence ID" value="NZ_QEXV01000004.1"/>
</dbReference>
<dbReference type="Pfam" id="PF12802">
    <property type="entry name" value="MarR_2"/>
    <property type="match status" value="1"/>
</dbReference>
<evidence type="ECO:0000256" key="3">
    <source>
        <dbReference type="ARBA" id="ARBA00023163"/>
    </source>
</evidence>
<dbReference type="SUPFAM" id="SSF46785">
    <property type="entry name" value="Winged helix' DNA-binding domain"/>
    <property type="match status" value="1"/>
</dbReference>
<keyword evidence="1" id="KW-0805">Transcription regulation</keyword>
<protein>
    <submittedName>
        <fullName evidence="6">MarR family transcriptional regulator</fullName>
    </submittedName>
</protein>
<dbReference type="InterPro" id="IPR000835">
    <property type="entry name" value="HTH_MarR-typ"/>
</dbReference>
<dbReference type="EMBL" id="QEXV01000004">
    <property type="protein sequence ID" value="PWE17077.1"/>
    <property type="molecule type" value="Genomic_DNA"/>
</dbReference>
<evidence type="ECO:0000256" key="4">
    <source>
        <dbReference type="SAM" id="MobiDB-lite"/>
    </source>
</evidence>
<keyword evidence="2" id="KW-0238">DNA-binding</keyword>
<evidence type="ECO:0000313" key="6">
    <source>
        <dbReference type="EMBL" id="PWE17077.1"/>
    </source>
</evidence>
<dbReference type="SMART" id="SM00347">
    <property type="entry name" value="HTH_MARR"/>
    <property type="match status" value="1"/>
</dbReference>
<sequence>MAKDAPDAAAGAGADEPALRLPDYLPYRLSVASNQVSRLIARAYQDRFGLSIWEWRVIAVLGAGEALTAQAICEATAMDKVSVSRAIRSLDDRGLVARTPQEADRRASDVSLTDAGRAVYAEIAPLALVYEQALLEGFSETEREMLDGLLTRLEERAASLASEGGPSDDPSGLSRRPPGSATAR</sequence>
<dbReference type="InterPro" id="IPR036388">
    <property type="entry name" value="WH-like_DNA-bd_sf"/>
</dbReference>
<feature type="domain" description="HTH marR-type" evidence="5">
    <location>
        <begin position="22"/>
        <end position="155"/>
    </location>
</feature>
<dbReference type="InterPro" id="IPR036390">
    <property type="entry name" value="WH_DNA-bd_sf"/>
</dbReference>
<dbReference type="Proteomes" id="UP000245168">
    <property type="component" value="Unassembled WGS sequence"/>
</dbReference>
<dbReference type="PRINTS" id="PR00598">
    <property type="entry name" value="HTHMARR"/>
</dbReference>
<dbReference type="PANTHER" id="PTHR35790">
    <property type="entry name" value="HTH-TYPE TRANSCRIPTIONAL REGULATOR PCHR"/>
    <property type="match status" value="1"/>
</dbReference>
<evidence type="ECO:0000259" key="5">
    <source>
        <dbReference type="PROSITE" id="PS50995"/>
    </source>
</evidence>
<dbReference type="PANTHER" id="PTHR35790:SF4">
    <property type="entry name" value="HTH-TYPE TRANSCRIPTIONAL REGULATOR PCHR"/>
    <property type="match status" value="1"/>
</dbReference>
<evidence type="ECO:0000313" key="7">
    <source>
        <dbReference type="Proteomes" id="UP000245168"/>
    </source>
</evidence>
<dbReference type="AlphaFoldDB" id="A0A2U2BSU9"/>
<gene>
    <name evidence="6" type="ORF">DDZ18_10270</name>
</gene>
<comment type="caution">
    <text evidence="6">The sequence shown here is derived from an EMBL/GenBank/DDBJ whole genome shotgun (WGS) entry which is preliminary data.</text>
</comment>
<reference evidence="7" key="1">
    <citation type="submission" date="2018-05" db="EMBL/GenBank/DDBJ databases">
        <authorList>
            <person name="Liu B.-T."/>
        </authorList>
    </citation>
    <scope>NUCLEOTIDE SEQUENCE [LARGE SCALE GENOMIC DNA]</scope>
    <source>
        <strain evidence="7">WD6-1</strain>
    </source>
</reference>
<dbReference type="OrthoDB" id="8906692at2"/>
<evidence type="ECO:0000256" key="1">
    <source>
        <dbReference type="ARBA" id="ARBA00023015"/>
    </source>
</evidence>
<feature type="region of interest" description="Disordered" evidence="4">
    <location>
        <begin position="157"/>
        <end position="184"/>
    </location>
</feature>
<evidence type="ECO:0000256" key="2">
    <source>
        <dbReference type="ARBA" id="ARBA00023125"/>
    </source>
</evidence>
<keyword evidence="7" id="KW-1185">Reference proteome</keyword>
<name>A0A2U2BSU9_9PROT</name>